<dbReference type="AlphaFoldDB" id="A0A840MTT5"/>
<evidence type="ECO:0000313" key="2">
    <source>
        <dbReference type="Proteomes" id="UP000575898"/>
    </source>
</evidence>
<organism evidence="1 2">
    <name type="scientific">Chitinivorax tropicus</name>
    <dbReference type="NCBI Taxonomy" id="714531"/>
    <lineage>
        <taxon>Bacteria</taxon>
        <taxon>Pseudomonadati</taxon>
        <taxon>Pseudomonadota</taxon>
        <taxon>Betaproteobacteria</taxon>
        <taxon>Chitinivorax</taxon>
    </lineage>
</organism>
<proteinExistence type="predicted"/>
<name>A0A840MTT5_9PROT</name>
<gene>
    <name evidence="1" type="ORF">HNQ59_003982</name>
</gene>
<reference evidence="1 2" key="1">
    <citation type="submission" date="2020-08" db="EMBL/GenBank/DDBJ databases">
        <title>Genomic Encyclopedia of Type Strains, Phase IV (KMG-IV): sequencing the most valuable type-strain genomes for metagenomic binning, comparative biology and taxonomic classification.</title>
        <authorList>
            <person name="Goeker M."/>
        </authorList>
    </citation>
    <scope>NUCLEOTIDE SEQUENCE [LARGE SCALE GENOMIC DNA]</scope>
    <source>
        <strain evidence="1 2">DSM 27165</strain>
    </source>
</reference>
<accession>A0A840MTT5</accession>
<evidence type="ECO:0000313" key="1">
    <source>
        <dbReference type="EMBL" id="MBB5020657.1"/>
    </source>
</evidence>
<sequence length="192" mass="20902">MKDLLNNPAPPSTSSDFLNALIGVRIIDLVRYSWWPAGTVAAECGIGDAQAFGLTAGPLSIVFENGQILGLASDPTINSVVIWDESARRSTLSSIALNQDDELFPIFAQNEVYATPFWKQVVGNTLTQLTILKRKTMSAKEGELPSELGLRFRMQNGLSFVASHGLHNGSDDFSVLEESQLAPMELVELMMS</sequence>
<dbReference type="Proteomes" id="UP000575898">
    <property type="component" value="Unassembled WGS sequence"/>
</dbReference>
<protein>
    <submittedName>
        <fullName evidence="1">Uncharacterized protein</fullName>
    </submittedName>
</protein>
<keyword evidence="2" id="KW-1185">Reference proteome</keyword>
<comment type="caution">
    <text evidence="1">The sequence shown here is derived from an EMBL/GenBank/DDBJ whole genome shotgun (WGS) entry which is preliminary data.</text>
</comment>
<dbReference type="RefSeq" id="WP_184042015.1">
    <property type="nucleotide sequence ID" value="NZ_JACHHY010000072.1"/>
</dbReference>
<dbReference type="EMBL" id="JACHHY010000072">
    <property type="protein sequence ID" value="MBB5020657.1"/>
    <property type="molecule type" value="Genomic_DNA"/>
</dbReference>